<dbReference type="AlphaFoldDB" id="A0A1M7JRV6"/>
<name>A0A1M7JRV6_9BACT</name>
<reference evidence="2 3" key="1">
    <citation type="submission" date="2016-11" db="EMBL/GenBank/DDBJ databases">
        <authorList>
            <person name="Jaros S."/>
            <person name="Januszkiewicz K."/>
            <person name="Wedrychowicz H."/>
        </authorList>
    </citation>
    <scope>NUCLEOTIDE SEQUENCE [LARGE SCALE GENOMIC DNA]</scope>
    <source>
        <strain evidence="2 3">CGMCC 1.6102</strain>
    </source>
</reference>
<evidence type="ECO:0000256" key="1">
    <source>
        <dbReference type="PROSITE-ProRule" id="PRU00339"/>
    </source>
</evidence>
<evidence type="ECO:0000313" key="2">
    <source>
        <dbReference type="EMBL" id="SHM55772.1"/>
    </source>
</evidence>
<dbReference type="STRING" id="388280.SAMN04488057_102137"/>
<dbReference type="EMBL" id="FRCY01000002">
    <property type="protein sequence ID" value="SHM55772.1"/>
    <property type="molecule type" value="Genomic_DNA"/>
</dbReference>
<dbReference type="InterPro" id="IPR011990">
    <property type="entry name" value="TPR-like_helical_dom_sf"/>
</dbReference>
<dbReference type="InterPro" id="IPR019734">
    <property type="entry name" value="TPR_rpt"/>
</dbReference>
<proteinExistence type="predicted"/>
<keyword evidence="1" id="KW-0802">TPR repeat</keyword>
<protein>
    <submittedName>
        <fullName evidence="2">Uncharacterized protein</fullName>
    </submittedName>
</protein>
<sequence>MNPLHQAQVIPKNVSELIYDFMRAYPAEKSIQLHDFIKNQIGESLNDTSILNRIGLTQISGGLNSDWGIALLNLNTMLFPDDGNLWDSLGEGYLLLGDKENARLNFKKALELGQEKECHWCKNSQKKLILIQSNPNLN</sequence>
<dbReference type="Proteomes" id="UP000184513">
    <property type="component" value="Unassembled WGS sequence"/>
</dbReference>
<evidence type="ECO:0000313" key="3">
    <source>
        <dbReference type="Proteomes" id="UP000184513"/>
    </source>
</evidence>
<organism evidence="2 3">
    <name type="scientific">Cyclobacterium lianum</name>
    <dbReference type="NCBI Taxonomy" id="388280"/>
    <lineage>
        <taxon>Bacteria</taxon>
        <taxon>Pseudomonadati</taxon>
        <taxon>Bacteroidota</taxon>
        <taxon>Cytophagia</taxon>
        <taxon>Cytophagales</taxon>
        <taxon>Cyclobacteriaceae</taxon>
        <taxon>Cyclobacterium</taxon>
    </lineage>
</organism>
<gene>
    <name evidence="2" type="ORF">SAMN04488057_102137</name>
</gene>
<dbReference type="PROSITE" id="PS50005">
    <property type="entry name" value="TPR"/>
    <property type="match status" value="1"/>
</dbReference>
<keyword evidence="3" id="KW-1185">Reference proteome</keyword>
<feature type="repeat" description="TPR" evidence="1">
    <location>
        <begin position="83"/>
        <end position="116"/>
    </location>
</feature>
<accession>A0A1M7JRV6</accession>
<dbReference type="SUPFAM" id="SSF48452">
    <property type="entry name" value="TPR-like"/>
    <property type="match status" value="1"/>
</dbReference>